<proteinExistence type="predicted"/>
<evidence type="ECO:0000313" key="2">
    <source>
        <dbReference type="Proteomes" id="UP000805193"/>
    </source>
</evidence>
<dbReference type="EMBL" id="JABSTQ010009614">
    <property type="protein sequence ID" value="KAG0427573.1"/>
    <property type="molecule type" value="Genomic_DNA"/>
</dbReference>
<gene>
    <name evidence="1" type="ORF">HPB47_025385</name>
</gene>
<organism evidence="1 2">
    <name type="scientific">Ixodes persulcatus</name>
    <name type="common">Taiga tick</name>
    <dbReference type="NCBI Taxonomy" id="34615"/>
    <lineage>
        <taxon>Eukaryota</taxon>
        <taxon>Metazoa</taxon>
        <taxon>Ecdysozoa</taxon>
        <taxon>Arthropoda</taxon>
        <taxon>Chelicerata</taxon>
        <taxon>Arachnida</taxon>
        <taxon>Acari</taxon>
        <taxon>Parasitiformes</taxon>
        <taxon>Ixodida</taxon>
        <taxon>Ixodoidea</taxon>
        <taxon>Ixodidae</taxon>
        <taxon>Ixodinae</taxon>
        <taxon>Ixodes</taxon>
    </lineage>
</organism>
<evidence type="ECO:0000313" key="1">
    <source>
        <dbReference type="EMBL" id="KAG0427573.1"/>
    </source>
</evidence>
<comment type="caution">
    <text evidence="1">The sequence shown here is derived from an EMBL/GenBank/DDBJ whole genome shotgun (WGS) entry which is preliminary data.</text>
</comment>
<name>A0AC60Q3G4_IXOPE</name>
<reference evidence="1 2" key="1">
    <citation type="journal article" date="2020" name="Cell">
        <title>Large-Scale Comparative Analyses of Tick Genomes Elucidate Their Genetic Diversity and Vector Capacities.</title>
        <authorList>
            <consortium name="Tick Genome and Microbiome Consortium (TIGMIC)"/>
            <person name="Jia N."/>
            <person name="Wang J."/>
            <person name="Shi W."/>
            <person name="Du L."/>
            <person name="Sun Y."/>
            <person name="Zhan W."/>
            <person name="Jiang J.F."/>
            <person name="Wang Q."/>
            <person name="Zhang B."/>
            <person name="Ji P."/>
            <person name="Bell-Sakyi L."/>
            <person name="Cui X.M."/>
            <person name="Yuan T.T."/>
            <person name="Jiang B.G."/>
            <person name="Yang W.F."/>
            <person name="Lam T.T."/>
            <person name="Chang Q.C."/>
            <person name="Ding S.J."/>
            <person name="Wang X.J."/>
            <person name="Zhu J.G."/>
            <person name="Ruan X.D."/>
            <person name="Zhao L."/>
            <person name="Wei J.T."/>
            <person name="Ye R.Z."/>
            <person name="Que T.C."/>
            <person name="Du C.H."/>
            <person name="Zhou Y.H."/>
            <person name="Cheng J.X."/>
            <person name="Dai P.F."/>
            <person name="Guo W.B."/>
            <person name="Han X.H."/>
            <person name="Huang E.J."/>
            <person name="Li L.F."/>
            <person name="Wei W."/>
            <person name="Gao Y.C."/>
            <person name="Liu J.Z."/>
            <person name="Shao H.Z."/>
            <person name="Wang X."/>
            <person name="Wang C.C."/>
            <person name="Yang T.C."/>
            <person name="Huo Q.B."/>
            <person name="Li W."/>
            <person name="Chen H.Y."/>
            <person name="Chen S.E."/>
            <person name="Zhou L.G."/>
            <person name="Ni X.B."/>
            <person name="Tian J.H."/>
            <person name="Sheng Y."/>
            <person name="Liu T."/>
            <person name="Pan Y.S."/>
            <person name="Xia L.Y."/>
            <person name="Li J."/>
            <person name="Zhao F."/>
            <person name="Cao W.C."/>
        </authorList>
    </citation>
    <scope>NUCLEOTIDE SEQUENCE [LARGE SCALE GENOMIC DNA]</scope>
    <source>
        <strain evidence="1">Iper-2018</strain>
    </source>
</reference>
<feature type="non-terminal residue" evidence="1">
    <location>
        <position position="1"/>
    </location>
</feature>
<sequence length="198" mass="22277">ATYGKFYFKHVTIVLPSTWPQTSERQVTGDSLFTRADIRIGGTPSGESASRPFTRHQRGCGERGEYIQFTAKQGILHSPPRHGPASYGVPQYHVFHDEKLDATNHVRDMGGEEFKARFAWSRPSLRRPTPGCYGKHRTLEQRHVHWWGWASHVASPSPTTMTGHGSLSCSNENTEMGFQLFLRSGELFTDHAASLHTL</sequence>
<accession>A0AC60Q3G4</accession>
<protein>
    <submittedName>
        <fullName evidence="1">Uncharacterized protein</fullName>
    </submittedName>
</protein>
<keyword evidence="2" id="KW-1185">Reference proteome</keyword>
<dbReference type="Proteomes" id="UP000805193">
    <property type="component" value="Unassembled WGS sequence"/>
</dbReference>